<evidence type="ECO:0000313" key="18">
    <source>
        <dbReference type="EMBL" id="EOS52584.1"/>
    </source>
</evidence>
<dbReference type="CDD" id="cd01127">
    <property type="entry name" value="TrwB_TraG_TraD_VirD4"/>
    <property type="match status" value="1"/>
</dbReference>
<dbReference type="GO" id="GO:0005886">
    <property type="term" value="C:plasma membrane"/>
    <property type="evidence" value="ECO:0007669"/>
    <property type="project" value="UniProtKB-SubCell"/>
</dbReference>
<gene>
    <name evidence="18" type="ORF">C811_00620</name>
</gene>
<dbReference type="InterPro" id="IPR002543">
    <property type="entry name" value="FtsK_dom"/>
</dbReference>
<feature type="compositionally biased region" description="Low complexity" evidence="15">
    <location>
        <begin position="382"/>
        <end position="392"/>
    </location>
</feature>
<feature type="transmembrane region" description="Helical" evidence="16">
    <location>
        <begin position="157"/>
        <end position="173"/>
    </location>
</feature>
<dbReference type="InterPro" id="IPR036388">
    <property type="entry name" value="WH-like_DNA-bd_sf"/>
</dbReference>
<dbReference type="GO" id="GO:0051301">
    <property type="term" value="P:cell division"/>
    <property type="evidence" value="ECO:0007669"/>
    <property type="project" value="UniProtKB-KW"/>
</dbReference>
<evidence type="ECO:0000256" key="1">
    <source>
        <dbReference type="ARBA" id="ARBA00004651"/>
    </source>
</evidence>
<evidence type="ECO:0000256" key="3">
    <source>
        <dbReference type="ARBA" id="ARBA00022475"/>
    </source>
</evidence>
<dbReference type="AlphaFoldDB" id="R9L189"/>
<keyword evidence="3" id="KW-1003">Cell membrane</keyword>
<evidence type="ECO:0000256" key="10">
    <source>
        <dbReference type="ARBA" id="ARBA00023125"/>
    </source>
</evidence>
<evidence type="ECO:0000256" key="8">
    <source>
        <dbReference type="ARBA" id="ARBA00022840"/>
    </source>
</evidence>
<dbReference type="InterPro" id="IPR050206">
    <property type="entry name" value="FtsK/SpoIIIE/SftA"/>
</dbReference>
<evidence type="ECO:0000256" key="5">
    <source>
        <dbReference type="ARBA" id="ARBA00022692"/>
    </source>
</evidence>
<keyword evidence="5 16" id="KW-0812">Transmembrane</keyword>
<dbReference type="InterPro" id="IPR018541">
    <property type="entry name" value="Ftsk_gamma"/>
</dbReference>
<dbReference type="Gene3D" id="1.10.10.10">
    <property type="entry name" value="Winged helix-like DNA-binding domain superfamily/Winged helix DNA-binding domain"/>
    <property type="match status" value="1"/>
</dbReference>
<dbReference type="RefSeq" id="WP_016308848.1">
    <property type="nucleotide sequence ID" value="NZ_KE159646.1"/>
</dbReference>
<evidence type="ECO:0000256" key="7">
    <source>
        <dbReference type="ARBA" id="ARBA00022829"/>
    </source>
</evidence>
<keyword evidence="4" id="KW-0132">Cell division</keyword>
<evidence type="ECO:0000256" key="13">
    <source>
        <dbReference type="ARBA" id="ARBA00024986"/>
    </source>
</evidence>
<dbReference type="GO" id="GO:0005524">
    <property type="term" value="F:ATP binding"/>
    <property type="evidence" value="ECO:0007669"/>
    <property type="project" value="UniProtKB-UniRule"/>
</dbReference>
<keyword evidence="6 14" id="KW-0547">Nucleotide-binding</keyword>
<evidence type="ECO:0000256" key="14">
    <source>
        <dbReference type="PROSITE-ProRule" id="PRU00289"/>
    </source>
</evidence>
<dbReference type="Pfam" id="PF01580">
    <property type="entry name" value="FtsK_SpoIIIE"/>
    <property type="match status" value="1"/>
</dbReference>
<sequence>MARHSQAKNASSSKNASGAVSKSGTRRPLSAARSRAVEPEPRILDDRTRRDMVGVGFILVGIVLFIAAVAPTGAIVTSFLSESLHLVFGVGCYIMPFFLVAVGATVLYRKESERMSLRITVGLALILVALLGIIALFTPLGNTGPEHLFDYDALTTHGGYVGAALAWVGLTLFGSIISAILLLGVALGGVIVIGFSVSAFIEKVRERHEADLAAQAPYLPEALFGAVKRGGHVVRHGLGRTSDEVPQPPDATVVRPAALTARLSMEEQPRRRSRPVSGARTVAIGGADAAAGPAAAEPAAPAAAAVTRQLGVDPAAVAAGRTVNLAAVAAEAPEDISATAPARPMTRKLGKKAAEAEAVEAAAKAQTANPRKKAAKPKAKPSPKAAEPAPSRDGFQLPSIDLLATGDGRRRGSTEEQLRSVAAELQGTLEDFGVFASVVGWVEGPTVTLFKVDLPSGVRVSKVTNLTDDIALALAAPGVRIFAPIPGTNYVGIEVPNRERQTVYLPEVLAAAGEGPLQVAIGEDVEGHAIVHDLAKMPHVLIAGTTGSGKSVEVNAMIMSILLRATPAEVRFIMIDPKRVEFAPYDGIPHLYVPVVTECREASSALSWAVAEMERRLKMFSKCGVRNIISFNEKARAAQTAADAAEASGGEAPENPYGEPIPYIVIVIDELADLMMNVGKEVEFSISRIAQLARAAGIHLIIATQRPSTNVVTGLIKANITCRIGLTVASGIDSRVILDSTGAENLIGRGDLLISKPEYPKPVRVQGPWIPDEEIAAVVAHLKGQGEPEYHSEILKTNVVTLGDSSPAGDGGSEADDPLLWEAADVVVSSDLGSTSNLQRRLKVGYARAGRIMDQLEEKGIVGPANGSRPREVLVDQMELETLKAFEANDED</sequence>
<dbReference type="SUPFAM" id="SSF52540">
    <property type="entry name" value="P-loop containing nucleoside triphosphate hydrolases"/>
    <property type="match status" value="1"/>
</dbReference>
<keyword evidence="8 14" id="KW-0067">ATP-binding</keyword>
<dbReference type="InterPro" id="IPR027417">
    <property type="entry name" value="P-loop_NTPase"/>
</dbReference>
<dbReference type="EMBL" id="ASSY01000005">
    <property type="protein sequence ID" value="EOS52584.1"/>
    <property type="molecule type" value="Genomic_DNA"/>
</dbReference>
<dbReference type="eggNOG" id="COG1674">
    <property type="taxonomic scope" value="Bacteria"/>
</dbReference>
<dbReference type="Pfam" id="PF09397">
    <property type="entry name" value="FtsK_gamma"/>
    <property type="match status" value="1"/>
</dbReference>
<keyword evidence="10" id="KW-0238">DNA-binding</keyword>
<dbReference type="SUPFAM" id="SSF46785">
    <property type="entry name" value="Winged helix' DNA-binding domain"/>
    <property type="match status" value="1"/>
</dbReference>
<feature type="compositionally biased region" description="Low complexity" evidence="15">
    <location>
        <begin position="7"/>
        <end position="23"/>
    </location>
</feature>
<comment type="subcellular location">
    <subcellularLocation>
        <location evidence="1">Cell membrane</location>
        <topology evidence="1">Multi-pass membrane protein</topology>
    </subcellularLocation>
</comment>
<keyword evidence="9 16" id="KW-1133">Transmembrane helix</keyword>
<evidence type="ECO:0000313" key="19">
    <source>
        <dbReference type="Proteomes" id="UP000014204"/>
    </source>
</evidence>
<comment type="caution">
    <text evidence="18">The sequence shown here is derived from an EMBL/GenBank/DDBJ whole genome shotgun (WGS) entry which is preliminary data.</text>
</comment>
<dbReference type="Gene3D" id="3.40.50.300">
    <property type="entry name" value="P-loop containing nucleotide triphosphate hydrolases"/>
    <property type="match status" value="1"/>
</dbReference>
<evidence type="ECO:0000256" key="11">
    <source>
        <dbReference type="ARBA" id="ARBA00023136"/>
    </source>
</evidence>
<evidence type="ECO:0000256" key="15">
    <source>
        <dbReference type="SAM" id="MobiDB-lite"/>
    </source>
</evidence>
<keyword evidence="12" id="KW-0131">Cell cycle</keyword>
<dbReference type="Pfam" id="PF13491">
    <property type="entry name" value="FtsK_4TM"/>
    <property type="match status" value="1"/>
</dbReference>
<comment type="function">
    <text evidence="13">Essential cell division protein that coordinates cell division and chromosome segregation. The N-terminus is involved in assembly of the cell-division machinery. The C-terminus functions as a DNA motor that moves dsDNA in an ATP-dependent manner towards the dif recombination site, which is located within the replication terminus region. Required for activation of the Xer recombinase, allowing activation of chromosome unlinking by recombination.</text>
</comment>
<evidence type="ECO:0000259" key="17">
    <source>
        <dbReference type="PROSITE" id="PS50901"/>
    </source>
</evidence>
<proteinExistence type="inferred from homology"/>
<dbReference type="SMART" id="SM00843">
    <property type="entry name" value="Ftsk_gamma"/>
    <property type="match status" value="1"/>
</dbReference>
<organism evidence="18 19">
    <name type="scientific">Adlercreutzia caecimuris B7</name>
    <dbReference type="NCBI Taxonomy" id="1235794"/>
    <lineage>
        <taxon>Bacteria</taxon>
        <taxon>Bacillati</taxon>
        <taxon>Actinomycetota</taxon>
        <taxon>Coriobacteriia</taxon>
        <taxon>Eggerthellales</taxon>
        <taxon>Eggerthellaceae</taxon>
        <taxon>Adlercreutzia</taxon>
    </lineage>
</organism>
<dbReference type="GO" id="GO:0003677">
    <property type="term" value="F:DNA binding"/>
    <property type="evidence" value="ECO:0007669"/>
    <property type="project" value="UniProtKB-KW"/>
</dbReference>
<dbReference type="OrthoDB" id="9807790at2"/>
<dbReference type="PANTHER" id="PTHR22683">
    <property type="entry name" value="SPORULATION PROTEIN RELATED"/>
    <property type="match status" value="1"/>
</dbReference>
<evidence type="ECO:0000256" key="9">
    <source>
        <dbReference type="ARBA" id="ARBA00022989"/>
    </source>
</evidence>
<reference evidence="18 19" key="1">
    <citation type="submission" date="2013-04" db="EMBL/GenBank/DDBJ databases">
        <title>The Genome Sequence of Enterorhabdus caecimuris B7.</title>
        <authorList>
            <consortium name="The Broad Institute Genomics Platform"/>
            <consortium name="The Broad Institute Genome Sequencing Center for Infectious Disease"/>
            <person name="Earl A."/>
            <person name="Xavier R."/>
            <person name="Elson C."/>
            <person name="Duck W."/>
            <person name="Walker B."/>
            <person name="Young S."/>
            <person name="Zeng Q."/>
            <person name="Gargeya S."/>
            <person name="Fitzgerald M."/>
            <person name="Haas B."/>
            <person name="Abouelleil A."/>
            <person name="Allen A.W."/>
            <person name="Alvarado L."/>
            <person name="Arachchi H.M."/>
            <person name="Berlin A.M."/>
            <person name="Chapman S.B."/>
            <person name="Gainer-Dewar J."/>
            <person name="Goldberg J."/>
            <person name="Griggs A."/>
            <person name="Gujja S."/>
            <person name="Hansen M."/>
            <person name="Howarth C."/>
            <person name="Imamovic A."/>
            <person name="Ireland A."/>
            <person name="Larimer J."/>
            <person name="McCowan C."/>
            <person name="Murphy C."/>
            <person name="Pearson M."/>
            <person name="Poon T.W."/>
            <person name="Priest M."/>
            <person name="Roberts A."/>
            <person name="Saif S."/>
            <person name="Shea T."/>
            <person name="Sisk P."/>
            <person name="Sykes S."/>
            <person name="Wortman J."/>
            <person name="Nusbaum C."/>
            <person name="Birren B."/>
        </authorList>
    </citation>
    <scope>NUCLEOTIDE SEQUENCE [LARGE SCALE GENOMIC DNA]</scope>
    <source>
        <strain evidence="18 19">B7</strain>
    </source>
</reference>
<accession>R9L189</accession>
<name>R9L189_9ACTN</name>
<evidence type="ECO:0000256" key="16">
    <source>
        <dbReference type="SAM" id="Phobius"/>
    </source>
</evidence>
<dbReference type="Gene3D" id="3.30.980.40">
    <property type="match status" value="1"/>
</dbReference>
<dbReference type="PATRIC" id="fig|1235794.3.peg.603"/>
<protein>
    <recommendedName>
        <fullName evidence="17">FtsK domain-containing protein</fullName>
    </recommendedName>
</protein>
<evidence type="ECO:0000256" key="12">
    <source>
        <dbReference type="ARBA" id="ARBA00023306"/>
    </source>
</evidence>
<dbReference type="InterPro" id="IPR036390">
    <property type="entry name" value="WH_DNA-bd_sf"/>
</dbReference>
<feature type="transmembrane region" description="Helical" evidence="16">
    <location>
        <begin position="119"/>
        <end position="137"/>
    </location>
</feature>
<keyword evidence="19" id="KW-1185">Reference proteome</keyword>
<evidence type="ECO:0000256" key="6">
    <source>
        <dbReference type="ARBA" id="ARBA00022741"/>
    </source>
</evidence>
<dbReference type="Pfam" id="PF17854">
    <property type="entry name" value="FtsK_alpha"/>
    <property type="match status" value="1"/>
</dbReference>
<dbReference type="HOGENOM" id="CLU_001981_2_3_11"/>
<dbReference type="GeneID" id="82190219"/>
<keyword evidence="7" id="KW-0159">Chromosome partition</keyword>
<feature type="domain" description="FtsK" evidence="17">
    <location>
        <begin position="527"/>
        <end position="735"/>
    </location>
</feature>
<dbReference type="Proteomes" id="UP000014204">
    <property type="component" value="Unassembled WGS sequence"/>
</dbReference>
<feature type="compositionally biased region" description="Basic residues" evidence="15">
    <location>
        <begin position="370"/>
        <end position="381"/>
    </location>
</feature>
<dbReference type="InterPro" id="IPR041027">
    <property type="entry name" value="FtsK_alpha"/>
</dbReference>
<dbReference type="PROSITE" id="PS50901">
    <property type="entry name" value="FTSK"/>
    <property type="match status" value="1"/>
</dbReference>
<feature type="binding site" evidence="14">
    <location>
        <begin position="544"/>
        <end position="551"/>
    </location>
    <ligand>
        <name>ATP</name>
        <dbReference type="ChEBI" id="CHEBI:30616"/>
    </ligand>
</feature>
<dbReference type="STRING" id="1235794.C811_00620"/>
<feature type="region of interest" description="Disordered" evidence="15">
    <location>
        <begin position="360"/>
        <end position="399"/>
    </location>
</feature>
<feature type="region of interest" description="Disordered" evidence="15">
    <location>
        <begin position="1"/>
        <end position="37"/>
    </location>
</feature>
<comment type="similarity">
    <text evidence="2">Belongs to the FtsK/SpoIIIE/SftA family.</text>
</comment>
<dbReference type="GO" id="GO:0007059">
    <property type="term" value="P:chromosome segregation"/>
    <property type="evidence" value="ECO:0007669"/>
    <property type="project" value="UniProtKB-KW"/>
</dbReference>
<feature type="transmembrane region" description="Helical" evidence="16">
    <location>
        <begin position="86"/>
        <end position="107"/>
    </location>
</feature>
<feature type="transmembrane region" description="Helical" evidence="16">
    <location>
        <begin position="52"/>
        <end position="80"/>
    </location>
</feature>
<feature type="transmembrane region" description="Helical" evidence="16">
    <location>
        <begin position="180"/>
        <end position="201"/>
    </location>
</feature>
<evidence type="ECO:0000256" key="2">
    <source>
        <dbReference type="ARBA" id="ARBA00006474"/>
    </source>
</evidence>
<evidence type="ECO:0000256" key="4">
    <source>
        <dbReference type="ARBA" id="ARBA00022618"/>
    </source>
</evidence>
<dbReference type="PANTHER" id="PTHR22683:SF41">
    <property type="entry name" value="DNA TRANSLOCASE FTSK"/>
    <property type="match status" value="1"/>
</dbReference>
<dbReference type="InterPro" id="IPR025199">
    <property type="entry name" value="FtsK_4TM"/>
</dbReference>
<keyword evidence="11 16" id="KW-0472">Membrane</keyword>